<organism evidence="3 4">
    <name type="scientific">Niabella yanshanensis</name>
    <dbReference type="NCBI Taxonomy" id="577386"/>
    <lineage>
        <taxon>Bacteria</taxon>
        <taxon>Pseudomonadati</taxon>
        <taxon>Bacteroidota</taxon>
        <taxon>Chitinophagia</taxon>
        <taxon>Chitinophagales</taxon>
        <taxon>Chitinophagaceae</taxon>
        <taxon>Niabella</taxon>
    </lineage>
</organism>
<dbReference type="SUPFAM" id="SSF51556">
    <property type="entry name" value="Metallo-dependent hydrolases"/>
    <property type="match status" value="1"/>
</dbReference>
<dbReference type="InterPro" id="IPR032466">
    <property type="entry name" value="Metal_Hydrolase"/>
</dbReference>
<dbReference type="PANTHER" id="PTHR43794">
    <property type="entry name" value="AMINOHYDROLASE SSNA-RELATED"/>
    <property type="match status" value="1"/>
</dbReference>
<gene>
    <name evidence="3" type="ORF">U0035_12185</name>
</gene>
<name>A0ABZ0W120_9BACT</name>
<accession>A0ABZ0W120</accession>
<dbReference type="Pfam" id="PF01979">
    <property type="entry name" value="Amidohydro_1"/>
    <property type="match status" value="1"/>
</dbReference>
<dbReference type="RefSeq" id="WP_114790061.1">
    <property type="nucleotide sequence ID" value="NZ_CP139960.1"/>
</dbReference>
<dbReference type="InterPro" id="IPR006680">
    <property type="entry name" value="Amidohydro-rel"/>
</dbReference>
<evidence type="ECO:0000313" key="3">
    <source>
        <dbReference type="EMBL" id="WQD36424.1"/>
    </source>
</evidence>
<sequence length="381" mass="42818">MPFKKLQADLLFDGYRFRERQVLVLSEDGKVENIIEPDAAGGDTEAIAGILTPGFINCHCHLELSHLKGHIEEHTGLPAFVRQVVQKRNFSEANILAAIETGEANMLQNGIVAVGDISNTLHTLAQKQKKTIYYHNFIEAMGFNPQVAESNFNAYQQVYHQFAAQFGPQQVSITPHAPYSVSEPLWQKLIAHDNNGLLSIHNQETEEETLWFQQKTGGFADMFRAMGFNTDSFTASGKTSLQTYFHQFRSQQQVLLVHNVYTTEADLAFIRQTGNEVFWCLCPNANQYISSTLPDVAMFVKNKATVVLGTDSLASNYQLSIWEEIQTLRKAHSDIPLELMLQWATSNGAKALKIEDQYGSFEKGKRPGVVQITNNEARRLC</sequence>
<evidence type="ECO:0000256" key="1">
    <source>
        <dbReference type="ARBA" id="ARBA00022801"/>
    </source>
</evidence>
<keyword evidence="1" id="KW-0378">Hydrolase</keyword>
<keyword evidence="4" id="KW-1185">Reference proteome</keyword>
<evidence type="ECO:0000313" key="4">
    <source>
        <dbReference type="Proteomes" id="UP001325680"/>
    </source>
</evidence>
<dbReference type="InterPro" id="IPR050287">
    <property type="entry name" value="MTA/SAH_deaminase"/>
</dbReference>
<dbReference type="Proteomes" id="UP001325680">
    <property type="component" value="Chromosome"/>
</dbReference>
<dbReference type="PANTHER" id="PTHR43794:SF11">
    <property type="entry name" value="AMIDOHYDROLASE-RELATED DOMAIN-CONTAINING PROTEIN"/>
    <property type="match status" value="1"/>
</dbReference>
<dbReference type="Gene3D" id="3.20.20.140">
    <property type="entry name" value="Metal-dependent hydrolases"/>
    <property type="match status" value="1"/>
</dbReference>
<feature type="domain" description="Amidohydrolase-related" evidence="2">
    <location>
        <begin position="50"/>
        <end position="367"/>
    </location>
</feature>
<protein>
    <submittedName>
        <fullName evidence="3">Amidohydrolase family protein</fullName>
    </submittedName>
</protein>
<proteinExistence type="predicted"/>
<evidence type="ECO:0000259" key="2">
    <source>
        <dbReference type="Pfam" id="PF01979"/>
    </source>
</evidence>
<dbReference type="EMBL" id="CP139960">
    <property type="protein sequence ID" value="WQD36424.1"/>
    <property type="molecule type" value="Genomic_DNA"/>
</dbReference>
<reference evidence="3 4" key="1">
    <citation type="submission" date="2023-12" db="EMBL/GenBank/DDBJ databases">
        <title>Genome sequencing and assembly of bacterial species from a model synthetic community.</title>
        <authorList>
            <person name="Hogle S.L."/>
        </authorList>
    </citation>
    <scope>NUCLEOTIDE SEQUENCE [LARGE SCALE GENOMIC DNA]</scope>
    <source>
        <strain evidence="3 4">HAMBI_3031</strain>
    </source>
</reference>